<sequence length="377" mass="44316">MTTKVELSFQESSTVMGIKSVVNNLEQAITQKMDILMLLNPPDTEAKSEEHSDTDITDSKMDIDIQHQPSTYVQEVFSEHSSEYLFQYQARLERTEAQNHACLNTTRSGRTQLPPAPIHRRPMSFNPINIPRQRFTNPYPLPPIYSLPDDKYYSQPSTHCHRHDRHHHDRHQLPRRRHSQPVTLSDKKKPRSNKAYSTEEVDFIRYHKEDLNKHWPEVLLCFRQHFREYQRESEQCLSSRYYRDNNIKMYDESGREMRDENGRTRYISAKVRRRGTPAGRLEGIPYTLVQKHPERAMKYSWVSEHHRVEMKRLAEIMADQDREIFNSLRAQQLRKDELEGGAVDTTSESVEESMDEFSGYEGSPSPSTTKSSPRHSP</sequence>
<proteinExistence type="predicted"/>
<dbReference type="OrthoDB" id="3921745at2759"/>
<gene>
    <name evidence="2" type="ORF">BCIN_13g00950</name>
</gene>
<feature type="region of interest" description="Disordered" evidence="1">
    <location>
        <begin position="334"/>
        <end position="377"/>
    </location>
</feature>
<dbReference type="VEuPathDB" id="FungiDB:Bcin13g00950"/>
<feature type="compositionally biased region" description="Basic residues" evidence="1">
    <location>
        <begin position="159"/>
        <end position="179"/>
    </location>
</feature>
<name>A0A384K135_BOTFB</name>
<evidence type="ECO:0000313" key="3">
    <source>
        <dbReference type="Proteomes" id="UP000001798"/>
    </source>
</evidence>
<dbReference type="Proteomes" id="UP000001798">
    <property type="component" value="Chromosome 13"/>
</dbReference>
<accession>A0A384K135</accession>
<keyword evidence="3" id="KW-1185">Reference proteome</keyword>
<evidence type="ECO:0000256" key="1">
    <source>
        <dbReference type="SAM" id="MobiDB-lite"/>
    </source>
</evidence>
<dbReference type="AlphaFoldDB" id="A0A384K135"/>
<dbReference type="RefSeq" id="XP_024552450.1">
    <property type="nucleotide sequence ID" value="XM_024696637.1"/>
</dbReference>
<dbReference type="KEGG" id="bfu:BCIN_13g00950"/>
<protein>
    <submittedName>
        <fullName evidence="2">Uncharacterized protein</fullName>
    </submittedName>
</protein>
<reference evidence="2 3" key="1">
    <citation type="journal article" date="2011" name="PLoS Genet.">
        <title>Genomic analysis of the necrotrophic fungal pathogens Sclerotinia sclerotiorum and Botrytis cinerea.</title>
        <authorList>
            <person name="Amselem J."/>
            <person name="Cuomo C.A."/>
            <person name="van Kan J.A."/>
            <person name="Viaud M."/>
            <person name="Benito E.P."/>
            <person name="Couloux A."/>
            <person name="Coutinho P.M."/>
            <person name="de Vries R.P."/>
            <person name="Dyer P.S."/>
            <person name="Fillinger S."/>
            <person name="Fournier E."/>
            <person name="Gout L."/>
            <person name="Hahn M."/>
            <person name="Kohn L."/>
            <person name="Lapalu N."/>
            <person name="Plummer K.M."/>
            <person name="Pradier J.M."/>
            <person name="Quevillon E."/>
            <person name="Sharon A."/>
            <person name="Simon A."/>
            <person name="ten Have A."/>
            <person name="Tudzynski B."/>
            <person name="Tudzynski P."/>
            <person name="Wincker P."/>
            <person name="Andrew M."/>
            <person name="Anthouard V."/>
            <person name="Beever R.E."/>
            <person name="Beffa R."/>
            <person name="Benoit I."/>
            <person name="Bouzid O."/>
            <person name="Brault B."/>
            <person name="Chen Z."/>
            <person name="Choquer M."/>
            <person name="Collemare J."/>
            <person name="Cotton P."/>
            <person name="Danchin E.G."/>
            <person name="Da Silva C."/>
            <person name="Gautier A."/>
            <person name="Giraud C."/>
            <person name="Giraud T."/>
            <person name="Gonzalez C."/>
            <person name="Grossetete S."/>
            <person name="Guldener U."/>
            <person name="Henrissat B."/>
            <person name="Howlett B.J."/>
            <person name="Kodira C."/>
            <person name="Kretschmer M."/>
            <person name="Lappartient A."/>
            <person name="Leroch M."/>
            <person name="Levis C."/>
            <person name="Mauceli E."/>
            <person name="Neuveglise C."/>
            <person name="Oeser B."/>
            <person name="Pearson M."/>
            <person name="Poulain J."/>
            <person name="Poussereau N."/>
            <person name="Quesneville H."/>
            <person name="Rascle C."/>
            <person name="Schumacher J."/>
            <person name="Segurens B."/>
            <person name="Sexton A."/>
            <person name="Silva E."/>
            <person name="Sirven C."/>
            <person name="Soanes D.M."/>
            <person name="Talbot N.J."/>
            <person name="Templeton M."/>
            <person name="Yandava C."/>
            <person name="Yarden O."/>
            <person name="Zeng Q."/>
            <person name="Rollins J.A."/>
            <person name="Lebrun M.H."/>
            <person name="Dickman M."/>
        </authorList>
    </citation>
    <scope>NUCLEOTIDE SEQUENCE [LARGE SCALE GENOMIC DNA]</scope>
    <source>
        <strain evidence="2 3">B05.10</strain>
    </source>
</reference>
<dbReference type="EMBL" id="CP009817">
    <property type="protein sequence ID" value="ATZ56247.1"/>
    <property type="molecule type" value="Genomic_DNA"/>
</dbReference>
<organism evidence="2 3">
    <name type="scientific">Botryotinia fuckeliana (strain B05.10)</name>
    <name type="common">Noble rot fungus</name>
    <name type="synonym">Botrytis cinerea</name>
    <dbReference type="NCBI Taxonomy" id="332648"/>
    <lineage>
        <taxon>Eukaryota</taxon>
        <taxon>Fungi</taxon>
        <taxon>Dikarya</taxon>
        <taxon>Ascomycota</taxon>
        <taxon>Pezizomycotina</taxon>
        <taxon>Leotiomycetes</taxon>
        <taxon>Helotiales</taxon>
        <taxon>Sclerotiniaceae</taxon>
        <taxon>Botrytis</taxon>
    </lineage>
</organism>
<reference evidence="2 3" key="2">
    <citation type="journal article" date="2012" name="Eukaryot. Cell">
        <title>Genome update of Botrytis cinerea strains B05.10 and T4.</title>
        <authorList>
            <person name="Staats M."/>
            <person name="van Kan J.A."/>
        </authorList>
    </citation>
    <scope>NUCLEOTIDE SEQUENCE [LARGE SCALE GENOMIC DNA]</scope>
    <source>
        <strain evidence="2 3">B05.10</strain>
    </source>
</reference>
<evidence type="ECO:0000313" key="2">
    <source>
        <dbReference type="EMBL" id="ATZ56247.1"/>
    </source>
</evidence>
<dbReference type="GeneID" id="5437729"/>
<feature type="region of interest" description="Disordered" evidence="1">
    <location>
        <begin position="106"/>
        <end position="131"/>
    </location>
</feature>
<feature type="region of interest" description="Disordered" evidence="1">
    <location>
        <begin position="152"/>
        <end position="195"/>
    </location>
</feature>
<reference evidence="2 3" key="3">
    <citation type="journal article" date="2017" name="Mol. Plant Pathol.">
        <title>A gapless genome sequence of the fungus Botrytis cinerea.</title>
        <authorList>
            <person name="Van Kan J.A."/>
            <person name="Stassen J.H."/>
            <person name="Mosbach A."/>
            <person name="Van Der Lee T.A."/>
            <person name="Faino L."/>
            <person name="Farmer A.D."/>
            <person name="Papasotiriou D.G."/>
            <person name="Zhou S."/>
            <person name="Seidl M.F."/>
            <person name="Cottam E."/>
            <person name="Edel D."/>
            <person name="Hahn M."/>
            <person name="Schwartz D.C."/>
            <person name="Dietrich R.A."/>
            <person name="Widdison S."/>
            <person name="Scalliet G."/>
        </authorList>
    </citation>
    <scope>NUCLEOTIDE SEQUENCE [LARGE SCALE GENOMIC DNA]</scope>
    <source>
        <strain evidence="2 3">B05.10</strain>
    </source>
</reference>